<keyword evidence="2" id="KW-1185">Reference proteome</keyword>
<comment type="caution">
    <text evidence="1">The sequence shown here is derived from an EMBL/GenBank/DDBJ whole genome shotgun (WGS) entry which is preliminary data.</text>
</comment>
<organism evidence="1 2">
    <name type="scientific">Bacillus salitolerans</name>
    <dbReference type="NCBI Taxonomy" id="1437434"/>
    <lineage>
        <taxon>Bacteria</taxon>
        <taxon>Bacillati</taxon>
        <taxon>Bacillota</taxon>
        <taxon>Bacilli</taxon>
        <taxon>Bacillales</taxon>
        <taxon>Bacillaceae</taxon>
        <taxon>Bacillus</taxon>
    </lineage>
</organism>
<gene>
    <name evidence="1" type="ORF">ACFSCX_23445</name>
</gene>
<dbReference type="Proteomes" id="UP001597214">
    <property type="component" value="Unassembled WGS sequence"/>
</dbReference>
<dbReference type="RefSeq" id="WP_377930681.1">
    <property type="nucleotide sequence ID" value="NZ_JBHUEM010000055.1"/>
</dbReference>
<sequence length="66" mass="7876">MRLKNGDYYTNVHSNKQYKLNEDNNSNWYLSVDDKEGYQETERLSGRDMIRLVNADYTKSYSTSVR</sequence>
<protein>
    <submittedName>
        <fullName evidence="1">Uncharacterized protein</fullName>
    </submittedName>
</protein>
<evidence type="ECO:0000313" key="1">
    <source>
        <dbReference type="EMBL" id="MFD1739440.1"/>
    </source>
</evidence>
<dbReference type="EMBL" id="JBHUEM010000055">
    <property type="protein sequence ID" value="MFD1739440.1"/>
    <property type="molecule type" value="Genomic_DNA"/>
</dbReference>
<reference evidence="2" key="1">
    <citation type="journal article" date="2019" name="Int. J. Syst. Evol. Microbiol.">
        <title>The Global Catalogue of Microorganisms (GCM) 10K type strain sequencing project: providing services to taxonomists for standard genome sequencing and annotation.</title>
        <authorList>
            <consortium name="The Broad Institute Genomics Platform"/>
            <consortium name="The Broad Institute Genome Sequencing Center for Infectious Disease"/>
            <person name="Wu L."/>
            <person name="Ma J."/>
        </authorList>
    </citation>
    <scope>NUCLEOTIDE SEQUENCE [LARGE SCALE GENOMIC DNA]</scope>
    <source>
        <strain evidence="2">CCUG 49339</strain>
    </source>
</reference>
<evidence type="ECO:0000313" key="2">
    <source>
        <dbReference type="Proteomes" id="UP001597214"/>
    </source>
</evidence>
<name>A0ABW4LWB1_9BACI</name>
<accession>A0ABW4LWB1</accession>
<proteinExistence type="predicted"/>